<feature type="region of interest" description="Disordered" evidence="11">
    <location>
        <begin position="1"/>
        <end position="26"/>
    </location>
</feature>
<feature type="zinc finger region" description="C3H1-type" evidence="9">
    <location>
        <begin position="101"/>
        <end position="128"/>
    </location>
</feature>
<evidence type="ECO:0000259" key="12">
    <source>
        <dbReference type="PROSITE" id="PS50089"/>
    </source>
</evidence>
<feature type="region of interest" description="Disordered" evidence="11">
    <location>
        <begin position="43"/>
        <end position="107"/>
    </location>
</feature>
<dbReference type="SUPFAM" id="SSF57850">
    <property type="entry name" value="RING/U-box"/>
    <property type="match status" value="3"/>
</dbReference>
<keyword evidence="3" id="KW-0808">Transferase</keyword>
<evidence type="ECO:0000256" key="10">
    <source>
        <dbReference type="SAM" id="Coils"/>
    </source>
</evidence>
<proteinExistence type="predicted"/>
<evidence type="ECO:0000256" key="11">
    <source>
        <dbReference type="SAM" id="MobiDB-lite"/>
    </source>
</evidence>
<dbReference type="EMBL" id="KL142378">
    <property type="protein sequence ID" value="KDR76477.1"/>
    <property type="molecule type" value="Genomic_DNA"/>
</dbReference>
<dbReference type="InterPro" id="IPR000571">
    <property type="entry name" value="Znf_CCCH"/>
</dbReference>
<feature type="domain" description="C3H1-type" evidence="13">
    <location>
        <begin position="101"/>
        <end position="128"/>
    </location>
</feature>
<dbReference type="GO" id="GO:0061630">
    <property type="term" value="F:ubiquitin protein ligase activity"/>
    <property type="evidence" value="ECO:0007669"/>
    <property type="project" value="UniProtKB-EC"/>
</dbReference>
<dbReference type="Gene3D" id="1.20.120.1750">
    <property type="match status" value="1"/>
</dbReference>
<evidence type="ECO:0000256" key="9">
    <source>
        <dbReference type="PROSITE-ProRule" id="PRU00723"/>
    </source>
</evidence>
<keyword evidence="7" id="KW-0833">Ubl conjugation pathway</keyword>
<dbReference type="SMART" id="SM00647">
    <property type="entry name" value="IBR"/>
    <property type="match status" value="2"/>
</dbReference>
<protein>
    <recommendedName>
        <fullName evidence="2">RBR-type E3 ubiquitin transferase</fullName>
        <ecNumber evidence="2">2.3.2.31</ecNumber>
    </recommendedName>
</protein>
<evidence type="ECO:0000256" key="5">
    <source>
        <dbReference type="ARBA" id="ARBA00022737"/>
    </source>
</evidence>
<keyword evidence="8 9" id="KW-0862">Zinc</keyword>
<keyword evidence="10" id="KW-0175">Coiled coil</keyword>
<feature type="compositionally biased region" description="Basic residues" evidence="11">
    <location>
        <begin position="151"/>
        <end position="168"/>
    </location>
</feature>
<dbReference type="InterPro" id="IPR013083">
    <property type="entry name" value="Znf_RING/FYVE/PHD"/>
</dbReference>
<evidence type="ECO:0000259" key="14">
    <source>
        <dbReference type="PROSITE" id="PS51873"/>
    </source>
</evidence>
<feature type="compositionally biased region" description="Basic and acidic residues" evidence="11">
    <location>
        <begin position="1173"/>
        <end position="1186"/>
    </location>
</feature>
<keyword evidence="5" id="KW-0677">Repeat</keyword>
<dbReference type="OrthoDB" id="1431934at2759"/>
<evidence type="ECO:0000259" key="13">
    <source>
        <dbReference type="PROSITE" id="PS50103"/>
    </source>
</evidence>
<dbReference type="SMART" id="SM00356">
    <property type="entry name" value="ZnF_C3H1"/>
    <property type="match status" value="2"/>
</dbReference>
<feature type="domain" description="RING-type" evidence="14">
    <location>
        <begin position="807"/>
        <end position="1022"/>
    </location>
</feature>
<evidence type="ECO:0000256" key="7">
    <source>
        <dbReference type="ARBA" id="ARBA00022786"/>
    </source>
</evidence>
<evidence type="ECO:0000313" key="15">
    <source>
        <dbReference type="EMBL" id="KDR76477.1"/>
    </source>
</evidence>
<dbReference type="AlphaFoldDB" id="A0A067T2G2"/>
<dbReference type="InterPro" id="IPR027370">
    <property type="entry name" value="Znf-RING_euk"/>
</dbReference>
<evidence type="ECO:0000256" key="8">
    <source>
        <dbReference type="ARBA" id="ARBA00022833"/>
    </source>
</evidence>
<dbReference type="InterPro" id="IPR031127">
    <property type="entry name" value="E3_UB_ligase_RBR"/>
</dbReference>
<feature type="domain" description="RING-type" evidence="12">
    <location>
        <begin position="811"/>
        <end position="852"/>
    </location>
</feature>
<feature type="compositionally biased region" description="Basic and acidic residues" evidence="11">
    <location>
        <begin position="57"/>
        <end position="68"/>
    </location>
</feature>
<keyword evidence="16" id="KW-1185">Reference proteome</keyword>
<dbReference type="PANTHER" id="PTHR11685">
    <property type="entry name" value="RBR FAMILY RING FINGER AND IBR DOMAIN-CONTAINING"/>
    <property type="match status" value="1"/>
</dbReference>
<feature type="compositionally biased region" description="Basic and acidic residues" evidence="11">
    <location>
        <begin position="1193"/>
        <end position="1207"/>
    </location>
</feature>
<reference evidence="16" key="1">
    <citation type="journal article" date="2014" name="Proc. Natl. Acad. Sci. U.S.A.">
        <title>Extensive sampling of basidiomycete genomes demonstrates inadequacy of the white-rot/brown-rot paradigm for wood decay fungi.</title>
        <authorList>
            <person name="Riley R."/>
            <person name="Salamov A.A."/>
            <person name="Brown D.W."/>
            <person name="Nagy L.G."/>
            <person name="Floudas D."/>
            <person name="Held B.W."/>
            <person name="Levasseur A."/>
            <person name="Lombard V."/>
            <person name="Morin E."/>
            <person name="Otillar R."/>
            <person name="Lindquist E.A."/>
            <person name="Sun H."/>
            <person name="LaButti K.M."/>
            <person name="Schmutz J."/>
            <person name="Jabbour D."/>
            <person name="Luo H."/>
            <person name="Baker S.E."/>
            <person name="Pisabarro A.G."/>
            <person name="Walton J.D."/>
            <person name="Blanchette R.A."/>
            <person name="Henrissat B."/>
            <person name="Martin F."/>
            <person name="Cullen D."/>
            <person name="Hibbett D.S."/>
            <person name="Grigoriev I.V."/>
        </authorList>
    </citation>
    <scope>NUCLEOTIDE SEQUENCE [LARGE SCALE GENOMIC DNA]</scope>
    <source>
        <strain evidence="16">CBS 339.88</strain>
    </source>
</reference>
<evidence type="ECO:0000256" key="1">
    <source>
        <dbReference type="ARBA" id="ARBA00001798"/>
    </source>
</evidence>
<evidence type="ECO:0000256" key="4">
    <source>
        <dbReference type="ARBA" id="ARBA00022723"/>
    </source>
</evidence>
<evidence type="ECO:0000256" key="3">
    <source>
        <dbReference type="ARBA" id="ARBA00022679"/>
    </source>
</evidence>
<evidence type="ECO:0000313" key="16">
    <source>
        <dbReference type="Proteomes" id="UP000027222"/>
    </source>
</evidence>
<evidence type="ECO:0000256" key="2">
    <source>
        <dbReference type="ARBA" id="ARBA00012251"/>
    </source>
</evidence>
<accession>A0A067T2G2</accession>
<feature type="compositionally biased region" description="Polar residues" evidence="11">
    <location>
        <begin position="94"/>
        <end position="103"/>
    </location>
</feature>
<dbReference type="PROSITE" id="PS00518">
    <property type="entry name" value="ZF_RING_1"/>
    <property type="match status" value="1"/>
</dbReference>
<feature type="compositionally biased region" description="Basic and acidic residues" evidence="11">
    <location>
        <begin position="170"/>
        <end position="183"/>
    </location>
</feature>
<dbReference type="STRING" id="685588.A0A067T2G2"/>
<dbReference type="PROSITE" id="PS51873">
    <property type="entry name" value="TRIAD"/>
    <property type="match status" value="1"/>
</dbReference>
<evidence type="ECO:0000256" key="6">
    <source>
        <dbReference type="ARBA" id="ARBA00022771"/>
    </source>
</evidence>
<feature type="region of interest" description="Disordered" evidence="11">
    <location>
        <begin position="1173"/>
        <end position="1207"/>
    </location>
</feature>
<feature type="zinc finger region" description="C3H1-type" evidence="9">
    <location>
        <begin position="18"/>
        <end position="45"/>
    </location>
</feature>
<dbReference type="GO" id="GO:0016567">
    <property type="term" value="P:protein ubiquitination"/>
    <property type="evidence" value="ECO:0007669"/>
    <property type="project" value="InterPro"/>
</dbReference>
<dbReference type="InterPro" id="IPR002867">
    <property type="entry name" value="IBR_dom"/>
</dbReference>
<comment type="catalytic activity">
    <reaction evidence="1">
        <text>[E2 ubiquitin-conjugating enzyme]-S-ubiquitinyl-L-cysteine + [acceptor protein]-L-lysine = [E2 ubiquitin-conjugating enzyme]-L-cysteine + [acceptor protein]-N(6)-ubiquitinyl-L-lysine.</text>
        <dbReference type="EC" id="2.3.2.31"/>
    </reaction>
</comment>
<dbReference type="GO" id="GO:0008270">
    <property type="term" value="F:zinc ion binding"/>
    <property type="evidence" value="ECO:0007669"/>
    <property type="project" value="UniProtKB-KW"/>
</dbReference>
<dbReference type="Gene3D" id="3.30.40.10">
    <property type="entry name" value="Zinc/RING finger domain, C3HC4 (zinc finger)"/>
    <property type="match status" value="1"/>
</dbReference>
<dbReference type="HOGENOM" id="CLU_004235_0_0_1"/>
<name>A0A067T2G2_GALM3</name>
<feature type="region of interest" description="Disordered" evidence="11">
    <location>
        <begin position="243"/>
        <end position="262"/>
    </location>
</feature>
<organism evidence="15 16">
    <name type="scientific">Galerina marginata (strain CBS 339.88)</name>
    <dbReference type="NCBI Taxonomy" id="685588"/>
    <lineage>
        <taxon>Eukaryota</taxon>
        <taxon>Fungi</taxon>
        <taxon>Dikarya</taxon>
        <taxon>Basidiomycota</taxon>
        <taxon>Agaricomycotina</taxon>
        <taxon>Agaricomycetes</taxon>
        <taxon>Agaricomycetidae</taxon>
        <taxon>Agaricales</taxon>
        <taxon>Agaricineae</taxon>
        <taxon>Strophariaceae</taxon>
        <taxon>Galerina</taxon>
    </lineage>
</organism>
<feature type="domain" description="C3H1-type" evidence="13">
    <location>
        <begin position="18"/>
        <end position="45"/>
    </location>
</feature>
<dbReference type="Gene3D" id="4.10.1000.10">
    <property type="entry name" value="Zinc finger, CCCH-type"/>
    <property type="match status" value="1"/>
</dbReference>
<dbReference type="CDD" id="cd20335">
    <property type="entry name" value="BRcat_RBR"/>
    <property type="match status" value="1"/>
</dbReference>
<dbReference type="Pfam" id="PF13445">
    <property type="entry name" value="zf-RING_UBOX"/>
    <property type="match status" value="1"/>
</dbReference>
<gene>
    <name evidence="15" type="ORF">GALMADRAFT_139404</name>
</gene>
<feature type="compositionally biased region" description="Polar residues" evidence="11">
    <location>
        <begin position="69"/>
        <end position="86"/>
    </location>
</feature>
<dbReference type="Pfam" id="PF01485">
    <property type="entry name" value="IBR"/>
    <property type="match status" value="2"/>
</dbReference>
<dbReference type="InterPro" id="IPR001841">
    <property type="entry name" value="Znf_RING"/>
</dbReference>
<dbReference type="InterPro" id="IPR017907">
    <property type="entry name" value="Znf_RING_CS"/>
</dbReference>
<sequence>MSTPGQPTEHAPPSQRSSQRRRRCHLSKQGNCRFGTSCKFQHDVPDQLITIGNSSRETNKDRGSDRPESITTAGQATTSENTNVASTVHKRPNNETSKGSNKSDVICRDWNAGGCKRGAGCRYLHQNQPHSQAEVQLYGDGADPPESPGPKNHRRGRGRTSQKGKNRALNHADQEAEDQVKRRAEAAKIEADLREQEEKIAREQAEREAQEQARRIEEFARMESERRANAVRLARERAERRAEERQRKAREKAAEQARAKIERQERIRRAEAERKRKEAEKLAKEKEAEEAAKRRQIQVQAQRAREAAVVEQYVVLDSSLVTCGAGLEIWHVVTGFDLCKVTIKNLPRDTKRTEIACIFLHLGIQQSDFFISQLKSDEAVVLVKADHHQAIASGLEGTLLRNQILKFSVSASGNGMDAATHNSPFIHVYWRAPSEGLVATYGTMAEARDKAQTLNMSTWQGRKITASMNERPRGVHGARNYVPSSVRVTSLPSGVQSTDTDLVEFIGTRNIRMLKPILFDLPRSFQKIREYLANYPGIRMNTFETLDSGENASGEAKIKVQFDEWEDAKNAYAAIRNLQSGANSAQFRSWFPPNPLQYSIKIPRAQYEAQKRQWDALSEKKPGSDTCVEPKIGDRGDVVFLRVLGQDRKATGPLKVRVENMVAGEKLDATYWHSSFGSTGGRSFFDRIYREKNAFVRNDFKTRSLRVYGEPSTILEVCEIIKSEVDRLSKSETTRILDQASIGFFVREGLGKLTELLGKGNATLNLASGQCKITVKGGEEAIHHLQRLIDESRNTTSLGAFLPDPAEREACPICTDDVSNPEQLGCGHTYCAGCLKHFLMSAAETRNFPLICIANDATCAVPISIPFIQRFLPAQAFESLVEAAFLSYLDQHPQELKYCTTPDCKQIYRHRTDPTVLQCPSCFLTICAACGEDAHEDMTCEQHQFHKNPNAEHWQERLNQQLALAHGYKKCPQCKTWIEKIGGCDHMECRCGAHICWICMVIFGREDIHEHMQNVHENRPNEVAPESNLGNMADNGFMADQVDDMAMIERLRNGVRQSSTPYIANWVNSDEQLPAYDWQMEAYRQRLEQQRRQAEDVRRAEEQSIAERRRLAQERMVAYQRRMAEETRVAEEARNLRRMAEEMRVAEEARKLAERRRLDEERVAAYQRQVAENTRRQRLREDEDQRSATYERQVAENSRRQRLREDEDQRRADYQRLVLEETRKREEKKGWCTIM</sequence>
<dbReference type="InterPro" id="IPR044066">
    <property type="entry name" value="TRIAD_supradom"/>
</dbReference>
<feature type="region of interest" description="Disordered" evidence="11">
    <location>
        <begin position="136"/>
        <end position="183"/>
    </location>
</feature>
<feature type="coiled-coil region" evidence="10">
    <location>
        <begin position="1080"/>
        <end position="1169"/>
    </location>
</feature>
<dbReference type="EC" id="2.3.2.31" evidence="2"/>
<keyword evidence="4 9" id="KW-0479">Metal-binding</keyword>
<keyword evidence="6 9" id="KW-0863">Zinc-finger</keyword>
<dbReference type="PROSITE" id="PS50089">
    <property type="entry name" value="ZF_RING_2"/>
    <property type="match status" value="1"/>
</dbReference>
<dbReference type="PROSITE" id="PS50103">
    <property type="entry name" value="ZF_C3H1"/>
    <property type="match status" value="2"/>
</dbReference>
<dbReference type="Proteomes" id="UP000027222">
    <property type="component" value="Unassembled WGS sequence"/>
</dbReference>
<dbReference type="CDD" id="cd16449">
    <property type="entry name" value="RING-HC"/>
    <property type="match status" value="1"/>
</dbReference>